<evidence type="ECO:0000313" key="7">
    <source>
        <dbReference type="EMBL" id="TNM28378.1"/>
    </source>
</evidence>
<comment type="caution">
    <text evidence="7">The sequence shown here is derived from an EMBL/GenBank/DDBJ whole genome shotgun (WGS) entry which is preliminary data.</text>
</comment>
<evidence type="ECO:0000259" key="6">
    <source>
        <dbReference type="Pfam" id="PF02826"/>
    </source>
</evidence>
<dbReference type="InterPro" id="IPR036291">
    <property type="entry name" value="NAD(P)-bd_dom_sf"/>
</dbReference>
<sequence>MPSFYVSDAIHPQVLDTLNEMGEVHLGYGPTATPYAAVQSGVHAVMLRAERFTADKIQASPHLKIIARHGVGTDNVDIRAATDAGVWVTVTPGSNARSVAEHVFALTLALARRIPVATAGTAAGQWATIKPALTGTELHNRTLGLLGFGRIASLTAGIARGFGMPVLVSDPYVAPDTVERQGARLVPFDDLVAQSDVLSLHAPLTAATRHIVDAEALARMRPGTVLINTARGGLVDEAAVLAGLESGHLGGAALDVLDGESTDMRNPLPHSPELAARLGSLGNLIVTPHIAGQTHQSLLAAGTQALACIQQALAGQDPEHAVNALSAAA</sequence>
<dbReference type="PANTHER" id="PTHR42789">
    <property type="entry name" value="D-ISOMER SPECIFIC 2-HYDROXYACID DEHYDROGENASE FAMILY PROTEIN (AFU_ORTHOLOGUE AFUA_6G10090)"/>
    <property type="match status" value="1"/>
</dbReference>
<dbReference type="EMBL" id="VDGT01000013">
    <property type="protein sequence ID" value="TNM28378.1"/>
    <property type="molecule type" value="Genomic_DNA"/>
</dbReference>
<name>A0A5C4UXY6_9ACTN</name>
<dbReference type="SUPFAM" id="SSF51735">
    <property type="entry name" value="NAD(P)-binding Rossmann-fold domains"/>
    <property type="match status" value="1"/>
</dbReference>
<gene>
    <name evidence="7" type="ORF">FH715_17595</name>
</gene>
<dbReference type="InterPro" id="IPR006139">
    <property type="entry name" value="D-isomer_2_OHA_DH_cat_dom"/>
</dbReference>
<accession>A0A5C4UXY6</accession>
<dbReference type="Pfam" id="PF00389">
    <property type="entry name" value="2-Hacid_dh"/>
    <property type="match status" value="1"/>
</dbReference>
<feature type="domain" description="D-isomer specific 2-hydroxyacid dehydrogenase NAD-binding" evidence="6">
    <location>
        <begin position="104"/>
        <end position="291"/>
    </location>
</feature>
<evidence type="ECO:0000256" key="1">
    <source>
        <dbReference type="ARBA" id="ARBA00005854"/>
    </source>
</evidence>
<evidence type="ECO:0000256" key="2">
    <source>
        <dbReference type="ARBA" id="ARBA00023002"/>
    </source>
</evidence>
<dbReference type="SUPFAM" id="SSF52283">
    <property type="entry name" value="Formate/glycerate dehydrogenase catalytic domain-like"/>
    <property type="match status" value="1"/>
</dbReference>
<dbReference type="PROSITE" id="PS00670">
    <property type="entry name" value="D_2_HYDROXYACID_DH_2"/>
    <property type="match status" value="1"/>
</dbReference>
<dbReference type="InterPro" id="IPR006140">
    <property type="entry name" value="D-isomer_DH_NAD-bd"/>
</dbReference>
<dbReference type="PANTHER" id="PTHR42789:SF1">
    <property type="entry name" value="D-ISOMER SPECIFIC 2-HYDROXYACID DEHYDROGENASE FAMILY PROTEIN (AFU_ORTHOLOGUE AFUA_6G10090)"/>
    <property type="match status" value="1"/>
</dbReference>
<dbReference type="AlphaFoldDB" id="A0A5C4UXY6"/>
<reference evidence="7 8" key="1">
    <citation type="submission" date="2019-06" db="EMBL/GenBank/DDBJ databases">
        <title>Draft genome of Streptomyces sedi sp. JCM16909.</title>
        <authorList>
            <person name="Klykleung N."/>
            <person name="Tanasupawat S."/>
            <person name="Kudo T."/>
            <person name="Yuki M."/>
            <person name="Ohkuma M."/>
        </authorList>
    </citation>
    <scope>NUCLEOTIDE SEQUENCE [LARGE SCALE GENOMIC DNA]</scope>
    <source>
        <strain evidence="7 8">JCM 16909</strain>
    </source>
</reference>
<proteinExistence type="inferred from homology"/>
<feature type="domain" description="D-isomer specific 2-hydroxyacid dehydrogenase catalytic" evidence="5">
    <location>
        <begin position="6"/>
        <end position="323"/>
    </location>
</feature>
<dbReference type="InterPro" id="IPR029753">
    <property type="entry name" value="D-isomer_DH_CS"/>
</dbReference>
<dbReference type="GO" id="GO:0016616">
    <property type="term" value="F:oxidoreductase activity, acting on the CH-OH group of donors, NAD or NADP as acceptor"/>
    <property type="evidence" value="ECO:0007669"/>
    <property type="project" value="InterPro"/>
</dbReference>
<dbReference type="OrthoDB" id="117809at2"/>
<evidence type="ECO:0000256" key="3">
    <source>
        <dbReference type="ARBA" id="ARBA00023027"/>
    </source>
</evidence>
<keyword evidence="2 4" id="KW-0560">Oxidoreductase</keyword>
<evidence type="ECO:0000259" key="5">
    <source>
        <dbReference type="Pfam" id="PF00389"/>
    </source>
</evidence>
<dbReference type="PROSITE" id="PS00671">
    <property type="entry name" value="D_2_HYDROXYACID_DH_3"/>
    <property type="match status" value="1"/>
</dbReference>
<dbReference type="CDD" id="cd12173">
    <property type="entry name" value="PGDH_4"/>
    <property type="match status" value="1"/>
</dbReference>
<dbReference type="GO" id="GO:0051287">
    <property type="term" value="F:NAD binding"/>
    <property type="evidence" value="ECO:0007669"/>
    <property type="project" value="InterPro"/>
</dbReference>
<keyword evidence="8" id="KW-1185">Reference proteome</keyword>
<dbReference type="Pfam" id="PF02826">
    <property type="entry name" value="2-Hacid_dh_C"/>
    <property type="match status" value="1"/>
</dbReference>
<protein>
    <submittedName>
        <fullName evidence="7">Hydroxyacid dehydrogenase</fullName>
    </submittedName>
</protein>
<dbReference type="Gene3D" id="3.40.50.720">
    <property type="entry name" value="NAD(P)-binding Rossmann-like Domain"/>
    <property type="match status" value="2"/>
</dbReference>
<organism evidence="7 8">
    <name type="scientific">Streptomyces sedi</name>
    <dbReference type="NCBI Taxonomy" id="555059"/>
    <lineage>
        <taxon>Bacteria</taxon>
        <taxon>Bacillati</taxon>
        <taxon>Actinomycetota</taxon>
        <taxon>Actinomycetes</taxon>
        <taxon>Kitasatosporales</taxon>
        <taxon>Streptomycetaceae</taxon>
        <taxon>Streptomyces</taxon>
    </lineage>
</organism>
<evidence type="ECO:0000256" key="4">
    <source>
        <dbReference type="RuleBase" id="RU003719"/>
    </source>
</evidence>
<keyword evidence="3" id="KW-0520">NAD</keyword>
<evidence type="ECO:0000313" key="8">
    <source>
        <dbReference type="Proteomes" id="UP000311713"/>
    </source>
</evidence>
<dbReference type="Proteomes" id="UP000311713">
    <property type="component" value="Unassembled WGS sequence"/>
</dbReference>
<dbReference type="RefSeq" id="WP_139646400.1">
    <property type="nucleotide sequence ID" value="NZ_BAAAZS010000081.1"/>
</dbReference>
<comment type="similarity">
    <text evidence="1 4">Belongs to the D-isomer specific 2-hydroxyacid dehydrogenase family.</text>
</comment>
<dbReference type="InterPro" id="IPR050857">
    <property type="entry name" value="D-2-hydroxyacid_DH"/>
</dbReference>